<gene>
    <name evidence="16" type="ORF">TREES_T100005385</name>
</gene>
<dbReference type="eggNOG" id="KOG0284">
    <property type="taxonomic scope" value="Eukaryota"/>
</dbReference>
<evidence type="ECO:0000256" key="2">
    <source>
        <dbReference type="ARBA" id="ARBA00004496"/>
    </source>
</evidence>
<dbReference type="SMART" id="SM00320">
    <property type="entry name" value="WD40"/>
    <property type="match status" value="5"/>
</dbReference>
<keyword evidence="7" id="KW-0677">Repeat</keyword>
<dbReference type="FunFam" id="3.10.50.10:FF:000001">
    <property type="entry name" value="Chitinase 3-like 1"/>
    <property type="match status" value="1"/>
</dbReference>
<dbReference type="InterPro" id="IPR029070">
    <property type="entry name" value="Chitinase_insertion_sf"/>
</dbReference>
<keyword evidence="6" id="KW-0732">Signal</keyword>
<evidence type="ECO:0000256" key="4">
    <source>
        <dbReference type="ARBA" id="ARBA00022553"/>
    </source>
</evidence>
<keyword evidence="3" id="KW-0963">Cytoplasm</keyword>
<dbReference type="AlphaFoldDB" id="L9KVP0"/>
<dbReference type="GO" id="GO:0008061">
    <property type="term" value="F:chitin binding"/>
    <property type="evidence" value="ECO:0007669"/>
    <property type="project" value="InterPro"/>
</dbReference>
<evidence type="ECO:0000256" key="5">
    <source>
        <dbReference type="ARBA" id="ARBA00022574"/>
    </source>
</evidence>
<proteinExistence type="predicted"/>
<dbReference type="InterPro" id="IPR001223">
    <property type="entry name" value="Glyco_hydro18_cat"/>
</dbReference>
<dbReference type="InterPro" id="IPR011583">
    <property type="entry name" value="Chitinase_II/V-like_cat"/>
</dbReference>
<evidence type="ECO:0000256" key="6">
    <source>
        <dbReference type="ARBA" id="ARBA00022729"/>
    </source>
</evidence>
<dbReference type="Pfam" id="PF00400">
    <property type="entry name" value="WD40"/>
    <property type="match status" value="2"/>
</dbReference>
<dbReference type="SMART" id="SM00636">
    <property type="entry name" value="Glyco_18"/>
    <property type="match status" value="1"/>
</dbReference>
<dbReference type="SUPFAM" id="SSF50978">
    <property type="entry name" value="WD40 repeat-like"/>
    <property type="match status" value="1"/>
</dbReference>
<feature type="repeat" description="WD" evidence="14">
    <location>
        <begin position="121"/>
        <end position="162"/>
    </location>
</feature>
<sequence length="985" mass="108299">MRKETPPPLVPPAAREWNLPPNAPACMERQLEAARYRSDGALLLGASSLSGRCWAGSLWLFKDPCAAPNEGFCSAGVQTEAGVADHTWVGDRGILVASDSGAVELWELDENETLIVSKFCKYEHDDIVSTVSVLSSGTQAVSGSKDFCIKVWDLAQQTVLNSYRAHAGQVTCVAASPHKDSVFLSCSEDNRILLWDTRCPKPASQMGCNASGYLPTSLAWHPQQSEVFVFGDENGTVSIVDTKSASCALSSAVHSQCVTGLVFSPHSVPFLASLSEDCSLAVLDSSLSEVFRSRAHRDFVRDATWSPLNHSLLTTVGWDHQYLWSWIPGRGAEHQIGPVEATYSLPVPSRAAALLALRATVVWRGRTGLVLALKHHDGTAHKLVCYFTTWAQGRPAPASISPHDLDPFLCTHLIFAFASMDNNQIVAKDPQDEKVLYPRFNKLKDRNKELKTLLSIGGWNFGTSRFTTMLSTFANREKFIDSVISLLRTHGFDGLDLFFLYPGLRGSPIRDRWTFLFLIEELLIAFQKEALFTMRPRLLLSAAVSGVPYIVQTSYDVRLLGRLLDFINVLTYDLHGSWEKFTGHNSPLFSVPEDPKSSAYAMNYWRKLGAPSEKLIMGFPTYGRTFRLLKSFEHGLQARAIGPASPGKYTKQAGFLAYYEICSFISNAKKHWIGYQYVPYAYKGTEWVGYDDATSFHYKAWFVKSEQFGGAMVWTLDMDDVRGTFCGTGPFPLVYVLNDLLVQPEFSSTPLPQFWLSSAVNSSRTGLESPAVTKALTTNIKILPPGGEVMATEPYGKYENMTTTPRQGITVRRKETVVLGNNIAAVGGKAEIPGVTSVDHQKTITPVGNQSMTPGGMTIAPVHPHTETPRETITPMGNQSVISGRKTIAPVHPYIETPFGKTITPVRNQSVIPGGMTIAPGHSQTTVFRESTMALRKRTVTPEKVTVPPGKIPVTLYEQTITLRGENLTSEVSTVSRILGSFDGS</sequence>
<organism evidence="16 17">
    <name type="scientific">Tupaia chinensis</name>
    <name type="common">Chinese tree shrew</name>
    <name type="synonym">Tupaia belangeri chinensis</name>
    <dbReference type="NCBI Taxonomy" id="246437"/>
    <lineage>
        <taxon>Eukaryota</taxon>
        <taxon>Metazoa</taxon>
        <taxon>Chordata</taxon>
        <taxon>Craniata</taxon>
        <taxon>Vertebrata</taxon>
        <taxon>Euteleostomi</taxon>
        <taxon>Mammalia</taxon>
        <taxon>Eutheria</taxon>
        <taxon>Euarchontoglires</taxon>
        <taxon>Scandentia</taxon>
        <taxon>Tupaiidae</taxon>
        <taxon>Tupaia</taxon>
    </lineage>
</organism>
<evidence type="ECO:0000256" key="14">
    <source>
        <dbReference type="PROSITE-ProRule" id="PRU00221"/>
    </source>
</evidence>
<evidence type="ECO:0000256" key="3">
    <source>
        <dbReference type="ARBA" id="ARBA00022490"/>
    </source>
</evidence>
<dbReference type="PROSITE" id="PS00678">
    <property type="entry name" value="WD_REPEATS_1"/>
    <property type="match status" value="1"/>
</dbReference>
<comment type="function">
    <text evidence="13">Non-catalytic component of the methylosome complex, composed of PRMT5, WDR77 and CLNS1A, which modifies specific arginines to dimethylarginines in several spliceosomal Sm proteins and histones. This modification targets Sm proteins to the survival of motor neurons (SMN) complex for assembly into small nuclear ribonucleoprotein core particles. Might play a role in transcription regulation. The methylosome complex also methylates the Piwi proteins (PIWIL1, PIWIL2 and PIWIL4), methylation of Piwi proteins being required for the interaction with Tudor domain-containing proteins and subsequent localization to the meiotic nuage.</text>
</comment>
<dbReference type="FunFam" id="3.20.20.80:FF:000007">
    <property type="entry name" value="Acidic mammalian chitinase"/>
    <property type="match status" value="1"/>
</dbReference>
<dbReference type="Pfam" id="PF00704">
    <property type="entry name" value="Glyco_hydro_18"/>
    <property type="match status" value="1"/>
</dbReference>
<dbReference type="InterPro" id="IPR052139">
    <property type="entry name" value="Methylosome_Comp_WDR77"/>
</dbReference>
<evidence type="ECO:0000256" key="13">
    <source>
        <dbReference type="ARBA" id="ARBA00046151"/>
    </source>
</evidence>
<keyword evidence="5 14" id="KW-0853">WD repeat</keyword>
<dbReference type="InterPro" id="IPR015943">
    <property type="entry name" value="WD40/YVTN_repeat-like_dom_sf"/>
</dbReference>
<dbReference type="Gene3D" id="3.20.20.80">
    <property type="entry name" value="Glycosidases"/>
    <property type="match status" value="1"/>
</dbReference>
<dbReference type="PROSITE" id="PS50082">
    <property type="entry name" value="WD_REPEATS_2"/>
    <property type="match status" value="2"/>
</dbReference>
<evidence type="ECO:0000313" key="16">
    <source>
        <dbReference type="EMBL" id="ELW65257.1"/>
    </source>
</evidence>
<keyword evidence="8" id="KW-1015">Disulfide bond</keyword>
<dbReference type="InterPro" id="IPR017853">
    <property type="entry name" value="GH"/>
</dbReference>
<dbReference type="GO" id="GO:0005634">
    <property type="term" value="C:nucleus"/>
    <property type="evidence" value="ECO:0007669"/>
    <property type="project" value="UniProtKB-SubCell"/>
</dbReference>
<evidence type="ECO:0000256" key="8">
    <source>
        <dbReference type="ARBA" id="ARBA00023157"/>
    </source>
</evidence>
<feature type="domain" description="GH18" evidence="15">
    <location>
        <begin position="381"/>
        <end position="744"/>
    </location>
</feature>
<dbReference type="PANTHER" id="PTHR46853:SF3">
    <property type="entry name" value="METHYLOSOME PROTEIN WDR77"/>
    <property type="match status" value="1"/>
</dbReference>
<evidence type="ECO:0000256" key="11">
    <source>
        <dbReference type="ARBA" id="ARBA00041554"/>
    </source>
</evidence>
<dbReference type="PANTHER" id="PTHR46853">
    <property type="entry name" value="METHYLOSOME PROTEIN 50"/>
    <property type="match status" value="1"/>
</dbReference>
<dbReference type="STRING" id="246437.L9KVP0"/>
<name>L9KVP0_TUPCH</name>
<reference evidence="17" key="2">
    <citation type="journal article" date="2013" name="Nat. Commun.">
        <title>Genome of the Chinese tree shrew.</title>
        <authorList>
            <person name="Fan Y."/>
            <person name="Huang Z.Y."/>
            <person name="Cao C.C."/>
            <person name="Chen C.S."/>
            <person name="Chen Y.X."/>
            <person name="Fan D.D."/>
            <person name="He J."/>
            <person name="Hou H.L."/>
            <person name="Hu L."/>
            <person name="Hu X.T."/>
            <person name="Jiang X.T."/>
            <person name="Lai R."/>
            <person name="Lang Y.S."/>
            <person name="Liang B."/>
            <person name="Liao S.G."/>
            <person name="Mu D."/>
            <person name="Ma Y.Y."/>
            <person name="Niu Y.Y."/>
            <person name="Sun X.Q."/>
            <person name="Xia J.Q."/>
            <person name="Xiao J."/>
            <person name="Xiong Z.Q."/>
            <person name="Xu L."/>
            <person name="Yang L."/>
            <person name="Zhang Y."/>
            <person name="Zhao W."/>
            <person name="Zhao X.D."/>
            <person name="Zheng Y.T."/>
            <person name="Zhou J.M."/>
            <person name="Zhu Y.B."/>
            <person name="Zhang G.J."/>
            <person name="Wang J."/>
            <person name="Yao Y.G."/>
        </authorList>
    </citation>
    <scope>NUCLEOTIDE SEQUENCE [LARGE SCALE GENOMIC DNA]</scope>
</reference>
<dbReference type="EMBL" id="KB320698">
    <property type="protein sequence ID" value="ELW65257.1"/>
    <property type="molecule type" value="Genomic_DNA"/>
</dbReference>
<dbReference type="InParanoid" id="L9KVP0"/>
<dbReference type="SUPFAM" id="SSF54556">
    <property type="entry name" value="Chitinase insertion domain"/>
    <property type="match status" value="1"/>
</dbReference>
<dbReference type="Gene3D" id="3.10.50.10">
    <property type="match status" value="1"/>
</dbReference>
<evidence type="ECO:0000256" key="7">
    <source>
        <dbReference type="ARBA" id="ARBA00022737"/>
    </source>
</evidence>
<dbReference type="InterPro" id="IPR001680">
    <property type="entry name" value="WD40_rpt"/>
</dbReference>
<feature type="repeat" description="WD" evidence="14">
    <location>
        <begin position="163"/>
        <end position="198"/>
    </location>
</feature>
<dbReference type="FunFam" id="2.130.10.10:FF:000322">
    <property type="entry name" value="Methylosome protein 50"/>
    <property type="match status" value="1"/>
</dbReference>
<keyword evidence="9" id="KW-0539">Nucleus</keyword>
<dbReference type="GO" id="GO:0005975">
    <property type="term" value="P:carbohydrate metabolic process"/>
    <property type="evidence" value="ECO:0007669"/>
    <property type="project" value="InterPro"/>
</dbReference>
<dbReference type="PROSITE" id="PS50294">
    <property type="entry name" value="WD_REPEATS_REGION"/>
    <property type="match status" value="2"/>
</dbReference>
<keyword evidence="17" id="KW-1185">Reference proteome</keyword>
<dbReference type="InterPro" id="IPR019775">
    <property type="entry name" value="WD40_repeat_CS"/>
</dbReference>
<evidence type="ECO:0000256" key="10">
    <source>
        <dbReference type="ARBA" id="ARBA00040457"/>
    </source>
</evidence>
<dbReference type="SUPFAM" id="SSF51445">
    <property type="entry name" value="(Trans)glycosidases"/>
    <property type="match status" value="1"/>
</dbReference>
<reference evidence="17" key="1">
    <citation type="submission" date="2012-07" db="EMBL/GenBank/DDBJ databases">
        <title>Genome of the Chinese tree shrew, a rising model animal genetically related to primates.</title>
        <authorList>
            <person name="Zhang G."/>
            <person name="Fan Y."/>
            <person name="Yao Y."/>
            <person name="Huang Z."/>
        </authorList>
    </citation>
    <scope>NUCLEOTIDE SEQUENCE [LARGE SCALE GENOMIC DNA]</scope>
</reference>
<accession>L9KVP0</accession>
<dbReference type="InterPro" id="IPR036322">
    <property type="entry name" value="WD40_repeat_dom_sf"/>
</dbReference>
<keyword evidence="4" id="KW-0597">Phosphoprotein</keyword>
<dbReference type="GO" id="GO:0007309">
    <property type="term" value="P:oocyte axis specification"/>
    <property type="evidence" value="ECO:0007669"/>
    <property type="project" value="TreeGrafter"/>
</dbReference>
<dbReference type="PROSITE" id="PS51910">
    <property type="entry name" value="GH18_2"/>
    <property type="match status" value="1"/>
</dbReference>
<dbReference type="Gene3D" id="2.130.10.10">
    <property type="entry name" value="YVTN repeat-like/Quinoprotein amine dehydrogenase"/>
    <property type="match status" value="1"/>
</dbReference>
<evidence type="ECO:0000256" key="9">
    <source>
        <dbReference type="ARBA" id="ARBA00023242"/>
    </source>
</evidence>
<dbReference type="CDD" id="cd02872">
    <property type="entry name" value="GH18_chitolectin_chitotriosidase"/>
    <property type="match status" value="1"/>
</dbReference>
<dbReference type="Proteomes" id="UP000011518">
    <property type="component" value="Unassembled WGS sequence"/>
</dbReference>
<comment type="subcellular location">
    <subcellularLocation>
        <location evidence="2">Cytoplasm</location>
    </subcellularLocation>
    <subcellularLocation>
        <location evidence="1">Nucleus</location>
    </subcellularLocation>
</comment>
<protein>
    <recommendedName>
        <fullName evidence="10">Methylosome protein WDR77</fullName>
    </recommendedName>
    <alternativeName>
        <fullName evidence="12">Methylosome protein 50</fullName>
    </alternativeName>
    <alternativeName>
        <fullName evidence="11">WD repeat-containing protein 77</fullName>
    </alternativeName>
</protein>
<evidence type="ECO:0000259" key="15">
    <source>
        <dbReference type="PROSITE" id="PS51910"/>
    </source>
</evidence>
<evidence type="ECO:0000256" key="1">
    <source>
        <dbReference type="ARBA" id="ARBA00004123"/>
    </source>
</evidence>
<evidence type="ECO:0000313" key="17">
    <source>
        <dbReference type="Proteomes" id="UP000011518"/>
    </source>
</evidence>
<evidence type="ECO:0000256" key="12">
    <source>
        <dbReference type="ARBA" id="ARBA00041769"/>
    </source>
</evidence>
<dbReference type="GO" id="GO:0034709">
    <property type="term" value="C:methylosome"/>
    <property type="evidence" value="ECO:0007669"/>
    <property type="project" value="TreeGrafter"/>
</dbReference>